<keyword evidence="2" id="KW-0805">Transcription regulation</keyword>
<name>A0A0F6W9T5_9BACT</name>
<dbReference type="InterPro" id="IPR000847">
    <property type="entry name" value="LysR_HTH_N"/>
</dbReference>
<evidence type="ECO:0000313" key="6">
    <source>
        <dbReference type="EMBL" id="AKF11087.1"/>
    </source>
</evidence>
<proteinExistence type="inferred from homology"/>
<dbReference type="GO" id="GO:0043565">
    <property type="term" value="F:sequence-specific DNA binding"/>
    <property type="evidence" value="ECO:0007669"/>
    <property type="project" value="TreeGrafter"/>
</dbReference>
<dbReference type="Pfam" id="PF03466">
    <property type="entry name" value="LysR_substrate"/>
    <property type="match status" value="1"/>
</dbReference>
<evidence type="ECO:0000256" key="3">
    <source>
        <dbReference type="ARBA" id="ARBA00023125"/>
    </source>
</evidence>
<evidence type="ECO:0000313" key="7">
    <source>
        <dbReference type="Proteomes" id="UP000034883"/>
    </source>
</evidence>
<gene>
    <name evidence="6" type="ORF">DB32_008236</name>
</gene>
<accession>A0A0F6W9T5</accession>
<keyword evidence="4" id="KW-0804">Transcription</keyword>
<evidence type="ECO:0000256" key="1">
    <source>
        <dbReference type="ARBA" id="ARBA00009437"/>
    </source>
</evidence>
<evidence type="ECO:0000259" key="5">
    <source>
        <dbReference type="PROSITE" id="PS50931"/>
    </source>
</evidence>
<dbReference type="Gene3D" id="1.10.10.10">
    <property type="entry name" value="Winged helix-like DNA-binding domain superfamily/Winged helix DNA-binding domain"/>
    <property type="match status" value="1"/>
</dbReference>
<organism evidence="6 7">
    <name type="scientific">Sandaracinus amylolyticus</name>
    <dbReference type="NCBI Taxonomy" id="927083"/>
    <lineage>
        <taxon>Bacteria</taxon>
        <taxon>Pseudomonadati</taxon>
        <taxon>Myxococcota</taxon>
        <taxon>Polyangia</taxon>
        <taxon>Polyangiales</taxon>
        <taxon>Sandaracinaceae</taxon>
        <taxon>Sandaracinus</taxon>
    </lineage>
</organism>
<comment type="similarity">
    <text evidence="1">Belongs to the LysR transcriptional regulatory family.</text>
</comment>
<dbReference type="Gene3D" id="3.40.190.290">
    <property type="match status" value="1"/>
</dbReference>
<dbReference type="InterPro" id="IPR058163">
    <property type="entry name" value="LysR-type_TF_proteobact-type"/>
</dbReference>
<feature type="domain" description="HTH lysR-type" evidence="5">
    <location>
        <begin position="5"/>
        <end position="62"/>
    </location>
</feature>
<dbReference type="OrthoDB" id="5416547at2"/>
<dbReference type="PROSITE" id="PS50931">
    <property type="entry name" value="HTH_LYSR"/>
    <property type="match status" value="1"/>
</dbReference>
<dbReference type="PRINTS" id="PR00039">
    <property type="entry name" value="HTHLYSR"/>
</dbReference>
<dbReference type="KEGG" id="samy:DB32_008236"/>
<protein>
    <submittedName>
        <fullName evidence="6">Transcriptional regulator, LysR family protein</fullName>
    </submittedName>
</protein>
<dbReference type="SUPFAM" id="SSF53850">
    <property type="entry name" value="Periplasmic binding protein-like II"/>
    <property type="match status" value="1"/>
</dbReference>
<dbReference type="InterPro" id="IPR005119">
    <property type="entry name" value="LysR_subst-bd"/>
</dbReference>
<sequence>MTALPPLPHLEAFCRTYELGSFTRAARALALTPQAVSRSVARLEEELGATLFRRTTRSLAATDEGRRYYEHAAQAIALLRAGGEAMREKRNTPSGLVRISVPTTYGLSRFAPRLGEFQRLNPHVQVEMQVSNHNVDFVRDGCDLAIRHGTIADHSLVARRLGTFPLAIVASPAYLARRGRPHTPDDLASHDCITFVLPRTGRAMPWSVGSPPRRIEPLARYRCAEDMVGVVALARAGLGLAHAYVFMFADHVRRGELVEVLEEHRGASRPFSLVYPRATARSSAVRAMIEFIVATREP</sequence>
<dbReference type="EMBL" id="CP011125">
    <property type="protein sequence ID" value="AKF11087.1"/>
    <property type="molecule type" value="Genomic_DNA"/>
</dbReference>
<dbReference type="GO" id="GO:0003700">
    <property type="term" value="F:DNA-binding transcription factor activity"/>
    <property type="evidence" value="ECO:0007669"/>
    <property type="project" value="InterPro"/>
</dbReference>
<dbReference type="CDD" id="cd08422">
    <property type="entry name" value="PBP2_CrgA_like"/>
    <property type="match status" value="1"/>
</dbReference>
<dbReference type="Proteomes" id="UP000034883">
    <property type="component" value="Chromosome"/>
</dbReference>
<evidence type="ECO:0000256" key="4">
    <source>
        <dbReference type="ARBA" id="ARBA00023163"/>
    </source>
</evidence>
<dbReference type="Pfam" id="PF00126">
    <property type="entry name" value="HTH_1"/>
    <property type="match status" value="1"/>
</dbReference>
<keyword evidence="3" id="KW-0238">DNA-binding</keyword>
<dbReference type="AlphaFoldDB" id="A0A0F6W9T5"/>
<dbReference type="FunFam" id="1.10.10.10:FF:000001">
    <property type="entry name" value="LysR family transcriptional regulator"/>
    <property type="match status" value="1"/>
</dbReference>
<keyword evidence="7" id="KW-1185">Reference proteome</keyword>
<reference evidence="6 7" key="1">
    <citation type="submission" date="2015-03" db="EMBL/GenBank/DDBJ databases">
        <title>Genome assembly of Sandaracinus amylolyticus DSM 53668.</title>
        <authorList>
            <person name="Sharma G."/>
            <person name="Subramanian S."/>
        </authorList>
    </citation>
    <scope>NUCLEOTIDE SEQUENCE [LARGE SCALE GENOMIC DNA]</scope>
    <source>
        <strain evidence="6 7">DSM 53668</strain>
    </source>
</reference>
<dbReference type="SUPFAM" id="SSF46785">
    <property type="entry name" value="Winged helix' DNA-binding domain"/>
    <property type="match status" value="1"/>
</dbReference>
<dbReference type="PANTHER" id="PTHR30537">
    <property type="entry name" value="HTH-TYPE TRANSCRIPTIONAL REGULATOR"/>
    <property type="match status" value="1"/>
</dbReference>
<dbReference type="STRING" id="927083.DB32_008236"/>
<evidence type="ECO:0000256" key="2">
    <source>
        <dbReference type="ARBA" id="ARBA00023015"/>
    </source>
</evidence>
<dbReference type="PANTHER" id="PTHR30537:SF5">
    <property type="entry name" value="HTH-TYPE TRANSCRIPTIONAL ACTIVATOR TTDR-RELATED"/>
    <property type="match status" value="1"/>
</dbReference>
<dbReference type="RefSeq" id="WP_053237989.1">
    <property type="nucleotide sequence ID" value="NZ_CP011125.1"/>
</dbReference>
<dbReference type="InterPro" id="IPR036390">
    <property type="entry name" value="WH_DNA-bd_sf"/>
</dbReference>
<dbReference type="InterPro" id="IPR036388">
    <property type="entry name" value="WH-like_DNA-bd_sf"/>
</dbReference>
<dbReference type="GO" id="GO:0006351">
    <property type="term" value="P:DNA-templated transcription"/>
    <property type="evidence" value="ECO:0007669"/>
    <property type="project" value="TreeGrafter"/>
</dbReference>